<organism evidence="2 3">
    <name type="scientific">Gossypium laxum</name>
    <dbReference type="NCBI Taxonomy" id="34288"/>
    <lineage>
        <taxon>Eukaryota</taxon>
        <taxon>Viridiplantae</taxon>
        <taxon>Streptophyta</taxon>
        <taxon>Embryophyta</taxon>
        <taxon>Tracheophyta</taxon>
        <taxon>Spermatophyta</taxon>
        <taxon>Magnoliopsida</taxon>
        <taxon>eudicotyledons</taxon>
        <taxon>Gunneridae</taxon>
        <taxon>Pentapetalae</taxon>
        <taxon>rosids</taxon>
        <taxon>malvids</taxon>
        <taxon>Malvales</taxon>
        <taxon>Malvaceae</taxon>
        <taxon>Malvoideae</taxon>
        <taxon>Gossypium</taxon>
    </lineage>
</organism>
<dbReference type="Pfam" id="PF20167">
    <property type="entry name" value="Transposase_32"/>
    <property type="match status" value="1"/>
</dbReference>
<evidence type="ECO:0000259" key="1">
    <source>
        <dbReference type="Pfam" id="PF20167"/>
    </source>
</evidence>
<sequence>MPKNISELQDKTFVQERGFKPSMVLSNEIWSLVRHHRWEHFCTIPKENDVIPLVQEFYAAIRDEETRRPHGVMCKIVMVRGMDVPFSSKKICKYYDAPYYDSYFLENIDLIGFQDIDTNSIAKYLTEYLGERNLRLDTGLPTNFNKAIMFPIAKMWMQFICSRITPVLNVSNVDTFRTIFIWHFTEEVDMHRAMDTSKCNGSNGRECVIVIFSEIRIVIWDTNLT</sequence>
<feature type="domain" description="Putative plant transposon protein" evidence="1">
    <location>
        <begin position="34"/>
        <end position="191"/>
    </location>
</feature>
<keyword evidence="3" id="KW-1185">Reference proteome</keyword>
<evidence type="ECO:0000313" key="3">
    <source>
        <dbReference type="Proteomes" id="UP000593574"/>
    </source>
</evidence>
<gene>
    <name evidence="2" type="ORF">Golax_005294</name>
</gene>
<protein>
    <recommendedName>
        <fullName evidence="1">Putative plant transposon protein domain-containing protein</fullName>
    </recommendedName>
</protein>
<accession>A0A7J9A0M9</accession>
<name>A0A7J9A0M9_9ROSI</name>
<dbReference type="EMBL" id="JABEZV010000008">
    <property type="protein sequence ID" value="MBA0717480.1"/>
    <property type="molecule type" value="Genomic_DNA"/>
</dbReference>
<evidence type="ECO:0000313" key="2">
    <source>
        <dbReference type="EMBL" id="MBA0717480.1"/>
    </source>
</evidence>
<comment type="caution">
    <text evidence="2">The sequence shown here is derived from an EMBL/GenBank/DDBJ whole genome shotgun (WGS) entry which is preliminary data.</text>
</comment>
<proteinExistence type="predicted"/>
<dbReference type="Proteomes" id="UP000593574">
    <property type="component" value="Unassembled WGS sequence"/>
</dbReference>
<dbReference type="InterPro" id="IPR046796">
    <property type="entry name" value="Transposase_32_dom"/>
</dbReference>
<dbReference type="AlphaFoldDB" id="A0A7J9A0M9"/>
<reference evidence="2 3" key="1">
    <citation type="journal article" date="2019" name="Genome Biol. Evol.">
        <title>Insights into the evolution of the New World diploid cottons (Gossypium, subgenus Houzingenia) based on genome sequencing.</title>
        <authorList>
            <person name="Grover C.E."/>
            <person name="Arick M.A. 2nd"/>
            <person name="Thrash A."/>
            <person name="Conover J.L."/>
            <person name="Sanders W.S."/>
            <person name="Peterson D.G."/>
            <person name="Frelichowski J.E."/>
            <person name="Scheffler J.A."/>
            <person name="Scheffler B.E."/>
            <person name="Wendel J.F."/>
        </authorList>
    </citation>
    <scope>NUCLEOTIDE SEQUENCE [LARGE SCALE GENOMIC DNA]</scope>
    <source>
        <strain evidence="2">4</strain>
        <tissue evidence="2">Leaf</tissue>
    </source>
</reference>